<reference evidence="13" key="1">
    <citation type="submission" date="2021-04" db="EMBL/GenBank/DDBJ databases">
        <authorList>
            <person name="Cornetti L."/>
        </authorList>
    </citation>
    <scope>NUCLEOTIDE SEQUENCE</scope>
</reference>
<dbReference type="PROSITE" id="PS50814">
    <property type="entry name" value="WIF"/>
    <property type="match status" value="1"/>
</dbReference>
<organism evidence="13">
    <name type="scientific">Evadne anonyx</name>
    <dbReference type="NCBI Taxonomy" id="141404"/>
    <lineage>
        <taxon>Eukaryota</taxon>
        <taxon>Metazoa</taxon>
        <taxon>Ecdysozoa</taxon>
        <taxon>Arthropoda</taxon>
        <taxon>Crustacea</taxon>
        <taxon>Branchiopoda</taxon>
        <taxon>Diplostraca</taxon>
        <taxon>Cladocera</taxon>
        <taxon>Onychopoda</taxon>
        <taxon>Podonidae</taxon>
        <taxon>Evadne</taxon>
    </lineage>
</organism>
<keyword evidence="4" id="KW-0217">Developmental protein</keyword>
<feature type="disulfide bond" evidence="10">
    <location>
        <begin position="401"/>
        <end position="410"/>
    </location>
</feature>
<dbReference type="SMART" id="SM00469">
    <property type="entry name" value="WIF"/>
    <property type="match status" value="1"/>
</dbReference>
<dbReference type="SUPFAM" id="SSF57196">
    <property type="entry name" value="EGF/Laminin"/>
    <property type="match status" value="1"/>
</dbReference>
<evidence type="ECO:0000256" key="10">
    <source>
        <dbReference type="PROSITE-ProRule" id="PRU00076"/>
    </source>
</evidence>
<dbReference type="PRINTS" id="PR01901">
    <property type="entry name" value="WIFPROTEIN"/>
</dbReference>
<dbReference type="SMART" id="SM00181">
    <property type="entry name" value="EGF"/>
    <property type="match status" value="5"/>
</dbReference>
<keyword evidence="9" id="KW-0325">Glycoprotein</keyword>
<feature type="domain" description="EGF-like" evidence="11">
    <location>
        <begin position="283"/>
        <end position="315"/>
    </location>
</feature>
<keyword evidence="6" id="KW-0879">Wnt signaling pathway</keyword>
<evidence type="ECO:0000256" key="4">
    <source>
        <dbReference type="ARBA" id="ARBA00022473"/>
    </source>
</evidence>
<dbReference type="InterPro" id="IPR013309">
    <property type="entry name" value="Wnt-inh"/>
</dbReference>
<dbReference type="GO" id="GO:0016055">
    <property type="term" value="P:Wnt signaling pathway"/>
    <property type="evidence" value="ECO:0007669"/>
    <property type="project" value="UniProtKB-KW"/>
</dbReference>
<keyword evidence="10" id="KW-0245">EGF-like domain</keyword>
<dbReference type="EMBL" id="OC985842">
    <property type="protein sequence ID" value="CAG4642497.1"/>
    <property type="molecule type" value="Genomic_DNA"/>
</dbReference>
<evidence type="ECO:0000256" key="2">
    <source>
        <dbReference type="ARBA" id="ARBA00004613"/>
    </source>
</evidence>
<dbReference type="Pfam" id="PF00008">
    <property type="entry name" value="EGF"/>
    <property type="match status" value="1"/>
</dbReference>
<dbReference type="PROSITE" id="PS50026">
    <property type="entry name" value="EGF_3"/>
    <property type="match status" value="4"/>
</dbReference>
<evidence type="ECO:0000259" key="11">
    <source>
        <dbReference type="PROSITE" id="PS50026"/>
    </source>
</evidence>
<evidence type="ECO:0000256" key="9">
    <source>
        <dbReference type="ARBA" id="ARBA00023180"/>
    </source>
</evidence>
<dbReference type="Gene3D" id="2.10.25.10">
    <property type="entry name" value="Laminin"/>
    <property type="match status" value="4"/>
</dbReference>
<dbReference type="GO" id="GO:0005576">
    <property type="term" value="C:extracellular region"/>
    <property type="evidence" value="ECO:0007669"/>
    <property type="project" value="UniProtKB-SubCell"/>
</dbReference>
<feature type="domain" description="EGF-like" evidence="11">
    <location>
        <begin position="347"/>
        <end position="379"/>
    </location>
</feature>
<evidence type="ECO:0000256" key="1">
    <source>
        <dbReference type="ARBA" id="ARBA00003309"/>
    </source>
</evidence>
<dbReference type="AlphaFoldDB" id="A0A9N6ZE16"/>
<feature type="domain" description="EGF-like" evidence="11">
    <location>
        <begin position="380"/>
        <end position="411"/>
    </location>
</feature>
<feature type="domain" description="EGF-like" evidence="11">
    <location>
        <begin position="420"/>
        <end position="451"/>
    </location>
</feature>
<feature type="domain" description="WIF" evidence="12">
    <location>
        <begin position="141"/>
        <end position="278"/>
    </location>
</feature>
<evidence type="ECO:0000259" key="12">
    <source>
        <dbReference type="PROSITE" id="PS50814"/>
    </source>
</evidence>
<keyword evidence="5" id="KW-0964">Secreted</keyword>
<evidence type="ECO:0000256" key="7">
    <source>
        <dbReference type="ARBA" id="ARBA00022729"/>
    </source>
</evidence>
<gene>
    <name evidence="13" type="primary">EOG090X05QS</name>
</gene>
<protein>
    <recommendedName>
        <fullName evidence="3">Wnt inhibitory factor 1</fullName>
    </recommendedName>
</protein>
<feature type="disulfide bond" evidence="10">
    <location>
        <begin position="383"/>
        <end position="393"/>
    </location>
</feature>
<dbReference type="Gene3D" id="2.60.40.2170">
    <property type="entry name" value="Wnt, WIF domain"/>
    <property type="match status" value="1"/>
</dbReference>
<feature type="disulfide bond" evidence="10">
    <location>
        <begin position="351"/>
        <end position="361"/>
    </location>
</feature>
<keyword evidence="7" id="KW-0732">Signal</keyword>
<dbReference type="InterPro" id="IPR050969">
    <property type="entry name" value="Dev_Signal_Modulators"/>
</dbReference>
<feature type="disulfide bond" evidence="10">
    <location>
        <begin position="441"/>
        <end position="450"/>
    </location>
</feature>
<evidence type="ECO:0000256" key="6">
    <source>
        <dbReference type="ARBA" id="ARBA00022687"/>
    </source>
</evidence>
<evidence type="ECO:0000256" key="8">
    <source>
        <dbReference type="ARBA" id="ARBA00023157"/>
    </source>
</evidence>
<feature type="disulfide bond" evidence="10">
    <location>
        <begin position="305"/>
        <end position="314"/>
    </location>
</feature>
<dbReference type="GO" id="GO:0005102">
    <property type="term" value="F:signaling receptor binding"/>
    <property type="evidence" value="ECO:0007669"/>
    <property type="project" value="TreeGrafter"/>
</dbReference>
<accession>A0A9N6ZE16</accession>
<dbReference type="InterPro" id="IPR000742">
    <property type="entry name" value="EGF"/>
</dbReference>
<evidence type="ECO:0000256" key="3">
    <source>
        <dbReference type="ARBA" id="ARBA00013854"/>
    </source>
</evidence>
<comment type="function">
    <text evidence="1">Binds to WNT proteins and inhibits their activities. May be involved in mesoderm segmentation.</text>
</comment>
<dbReference type="PROSITE" id="PS01186">
    <property type="entry name" value="EGF_2"/>
    <property type="match status" value="3"/>
</dbReference>
<evidence type="ECO:0000256" key="5">
    <source>
        <dbReference type="ARBA" id="ARBA00022525"/>
    </source>
</evidence>
<feature type="disulfide bond" evidence="10">
    <location>
        <begin position="287"/>
        <end position="297"/>
    </location>
</feature>
<comment type="caution">
    <text evidence="10">Lacks conserved residue(s) required for the propagation of feature annotation.</text>
</comment>
<name>A0A9N6ZE16_9CRUS</name>
<dbReference type="PANTHER" id="PTHR14949">
    <property type="entry name" value="EGF-LIKE-DOMAIN, MULTIPLE 7, 8"/>
    <property type="match status" value="1"/>
</dbReference>
<sequence>MKKNSHMPKICSIGRSTTNSRIQQIYRRGIQQIYRRAESLKEDINATILVFISYPNKRVPSVRIKAFGQRAEDLFSSEAGQILCKVWEKMNKTSEVWTVFFVVTNCALTATQPSSSNTRIANSTRNSRRRPVRQQRADLSLWIDRQQVKMFSGFPMEIYVIANGRVLSYILDPMFEKYLPIIPSEVGYVNFTWRSGEKKYYYHFDRLQSLDEDILEPPTVSVDTHGRIPRKPKVFSVLLPCTGNASGIATFSIGLLIESRKGKPLAGTPLRLRLRKECAERGPDPECDKKCANGGWCNPEKICQCPEGYMGQHCRTALCYPQCMNGGSCTAPGVCSCPSGFQGRHCEGGICKEKCLNGGKCIQKDTCDCPKGYYGLRCEFTKCVIPCLNGGRCRGVNKCRCVGAFKGDHCEVTPPAKSSQRNLCQRPCRNGVCTGVNSCLCHEGWHGKFCHRNGQSSTDERSPPQRRKVWV</sequence>
<evidence type="ECO:0000313" key="13">
    <source>
        <dbReference type="EMBL" id="CAG4642497.1"/>
    </source>
</evidence>
<dbReference type="PANTHER" id="PTHR14949:SF32">
    <property type="entry name" value="WNT INHIBITORY FACTOR 1"/>
    <property type="match status" value="1"/>
</dbReference>
<dbReference type="PROSITE" id="PS00022">
    <property type="entry name" value="EGF_1"/>
    <property type="match status" value="4"/>
</dbReference>
<dbReference type="CDD" id="cd00054">
    <property type="entry name" value="EGF_CA"/>
    <property type="match status" value="3"/>
</dbReference>
<dbReference type="InterPro" id="IPR038677">
    <property type="entry name" value="WIF_sf"/>
</dbReference>
<comment type="subcellular location">
    <subcellularLocation>
        <location evidence="2">Secreted</location>
    </subcellularLocation>
</comment>
<dbReference type="FunFam" id="2.10.25.10:FF:000020">
    <property type="entry name" value="Latent-transforming growth factor beta-binding protein 1"/>
    <property type="match status" value="1"/>
</dbReference>
<feature type="disulfide bond" evidence="10">
    <location>
        <begin position="369"/>
        <end position="378"/>
    </location>
</feature>
<keyword evidence="8 10" id="KW-1015">Disulfide bond</keyword>
<dbReference type="Pfam" id="PF02019">
    <property type="entry name" value="WIF"/>
    <property type="match status" value="1"/>
</dbReference>
<dbReference type="InterPro" id="IPR003306">
    <property type="entry name" value="WIF"/>
</dbReference>
<dbReference type="GO" id="GO:0009986">
    <property type="term" value="C:cell surface"/>
    <property type="evidence" value="ECO:0007669"/>
    <property type="project" value="TreeGrafter"/>
</dbReference>
<proteinExistence type="predicted"/>